<evidence type="ECO:0000313" key="4">
    <source>
        <dbReference type="Proteomes" id="UP001165060"/>
    </source>
</evidence>
<reference evidence="3 4" key="1">
    <citation type="journal article" date="2023" name="Commun. Biol.">
        <title>Genome analysis of Parmales, the sister group of diatoms, reveals the evolutionary specialization of diatoms from phago-mixotrophs to photoautotrophs.</title>
        <authorList>
            <person name="Ban H."/>
            <person name="Sato S."/>
            <person name="Yoshikawa S."/>
            <person name="Yamada K."/>
            <person name="Nakamura Y."/>
            <person name="Ichinomiya M."/>
            <person name="Sato N."/>
            <person name="Blanc-Mathieu R."/>
            <person name="Endo H."/>
            <person name="Kuwata A."/>
            <person name="Ogata H."/>
        </authorList>
    </citation>
    <scope>NUCLEOTIDE SEQUENCE [LARGE SCALE GENOMIC DNA]</scope>
</reference>
<accession>A0ABQ6N168</accession>
<dbReference type="InterPro" id="IPR029052">
    <property type="entry name" value="Metallo-depent_PP-like"/>
</dbReference>
<organism evidence="3 4">
    <name type="scientific">Tetraparma gracilis</name>
    <dbReference type="NCBI Taxonomy" id="2962635"/>
    <lineage>
        <taxon>Eukaryota</taxon>
        <taxon>Sar</taxon>
        <taxon>Stramenopiles</taxon>
        <taxon>Ochrophyta</taxon>
        <taxon>Bolidophyceae</taxon>
        <taxon>Parmales</taxon>
        <taxon>Triparmaceae</taxon>
        <taxon>Tetraparma</taxon>
    </lineage>
</organism>
<dbReference type="EMBL" id="BRYB01003526">
    <property type="protein sequence ID" value="GMI38245.1"/>
    <property type="molecule type" value="Genomic_DNA"/>
</dbReference>
<feature type="compositionally biased region" description="Low complexity" evidence="1">
    <location>
        <begin position="297"/>
        <end position="306"/>
    </location>
</feature>
<keyword evidence="2" id="KW-0812">Transmembrane</keyword>
<dbReference type="PANTHER" id="PTHR34211">
    <property type="entry name" value="CALCINEURIN-LIKE METALLO-PHOSPHOESTERASE SUPERFAMILY PROTEIN"/>
    <property type="match status" value="1"/>
</dbReference>
<dbReference type="Proteomes" id="UP001165060">
    <property type="component" value="Unassembled WGS sequence"/>
</dbReference>
<dbReference type="Gene3D" id="3.60.21.10">
    <property type="match status" value="1"/>
</dbReference>
<keyword evidence="2" id="KW-1133">Transmembrane helix</keyword>
<dbReference type="SUPFAM" id="SSF56300">
    <property type="entry name" value="Metallo-dependent phosphatases"/>
    <property type="match status" value="1"/>
</dbReference>
<gene>
    <name evidence="3" type="ORF">TeGR_g12078</name>
</gene>
<feature type="compositionally biased region" description="Pro residues" evidence="1">
    <location>
        <begin position="204"/>
        <end position="218"/>
    </location>
</feature>
<evidence type="ECO:0000256" key="1">
    <source>
        <dbReference type="SAM" id="MobiDB-lite"/>
    </source>
</evidence>
<feature type="region of interest" description="Disordered" evidence="1">
    <location>
        <begin position="167"/>
        <end position="225"/>
    </location>
</feature>
<feature type="transmembrane region" description="Helical" evidence="2">
    <location>
        <begin position="729"/>
        <end position="750"/>
    </location>
</feature>
<feature type="non-terminal residue" evidence="3">
    <location>
        <position position="1"/>
    </location>
</feature>
<evidence type="ECO:0000313" key="3">
    <source>
        <dbReference type="EMBL" id="GMI38245.1"/>
    </source>
</evidence>
<name>A0ABQ6N168_9STRA</name>
<feature type="transmembrane region" description="Helical" evidence="2">
    <location>
        <begin position="821"/>
        <end position="840"/>
    </location>
</feature>
<comment type="caution">
    <text evidence="3">The sequence shown here is derived from an EMBL/GenBank/DDBJ whole genome shotgun (WGS) entry which is preliminary data.</text>
</comment>
<feature type="transmembrane region" description="Helical" evidence="2">
    <location>
        <begin position="784"/>
        <end position="801"/>
    </location>
</feature>
<evidence type="ECO:0008006" key="5">
    <source>
        <dbReference type="Google" id="ProtNLM"/>
    </source>
</evidence>
<keyword evidence="4" id="KW-1185">Reference proteome</keyword>
<evidence type="ECO:0000256" key="2">
    <source>
        <dbReference type="SAM" id="Phobius"/>
    </source>
</evidence>
<feature type="region of interest" description="Disordered" evidence="1">
    <location>
        <begin position="270"/>
        <end position="306"/>
    </location>
</feature>
<dbReference type="PANTHER" id="PTHR34211:SF3">
    <property type="entry name" value="CALCINEURIN-LIKE METALLO-PHOSPHOESTERASE SUPERFAMILY PROTEIN"/>
    <property type="match status" value="1"/>
</dbReference>
<proteinExistence type="predicted"/>
<feature type="transmembrane region" description="Helical" evidence="2">
    <location>
        <begin position="756"/>
        <end position="777"/>
    </location>
</feature>
<feature type="compositionally biased region" description="Acidic residues" evidence="1">
    <location>
        <begin position="183"/>
        <end position="197"/>
    </location>
</feature>
<protein>
    <recommendedName>
        <fullName evidence="5">Calcineurin-like phosphoesterase domain-containing protein</fullName>
    </recommendedName>
</protein>
<feature type="transmembrane region" description="Helical" evidence="2">
    <location>
        <begin position="30"/>
        <end position="48"/>
    </location>
</feature>
<keyword evidence="2" id="KW-0472">Membrane</keyword>
<sequence>TVLHFWVLLSLLLYLLPLLGRRNIVSAASLFFPALLCSLPPLLLAKLLSHHGARLSLPPGGAPGCRGAPPAARWYRPLRRPLSRAAVAALCTCSLQALCWDGAASAFKADLSLHGPVCYAAFAGQELGDPAVVWRFWAALCLGLCADLTARNAGLVRLEARRAAAKARRERTGPPLARSASLDGDDAASDDDGDEVGEVAAAAPPAPGGGPEPLPDPGPGNVVKPRDTEAMVPWYSLLLVHTALDIVLQTKVFLGRFDARSLQPAVHDSWAGARRKGGKATAKPAKAGGGPPRHRSASSAGEGAAAAQGEGELSGCVFEYPGEELWFDWMADCGDGFNPSYQVARVLADPRLEVVTGGKGRARETRVLPRGAFCVVGGDLAYPDPTPYNYERRFFRTFEDALPPPPSFRRGAISVIKPALPVGGWTFAECFGGPRGGGGAACEPGDDEQTLLSGYKGPQAFVLPGNHDWFDGLSTFTRFIQNRDWLGGWLMPQERSYFVISLPQGWWIFGADLALADDIDLEQFKFFADVANRRVKEGDAVIIMTHEPFWVLDQSEKSEAEKKEQEASGSEHRWAEKNLRELMHTHLNGKVRARIAGDLHHYTRHVPVKKPSPTAAPRAAGGAAETYTAASDGGNLAVAAKRMAVAARQRGAAGGAAREENLPELIVSGGGGAFLHPTHTFAKSIDVNFGEQRNRPYVRTSAYPSEKVSFRLSFLNIWQFRWRNWRMDVLLGFLYVGIVYSLLPICGIYSSYAASAVGGGATAHVAWFFSTVATLLMELLRTSVLSLVVVVATIVGFFSYADSTMDPKWRVPWGLGHGLSHILAAFTCAIFIELAIEWSVNNGIVATAGRAGVASSVLNEYEDRKFWGYLPALIPGITTSARAPVPTPQQELLYATYDFLTKAFSYLAEHLPLAKWLVHIFDLPALLATDHVQMCSKLCEAADTSADCLGAKNVLR</sequence>